<dbReference type="SUPFAM" id="SSF64153">
    <property type="entry name" value="YjeF N-terminal domain-like"/>
    <property type="match status" value="1"/>
</dbReference>
<dbReference type="HAMAP" id="MF_01965">
    <property type="entry name" value="NADHX_dehydratase"/>
    <property type="match status" value="1"/>
</dbReference>
<feature type="binding site" evidence="17">
    <location>
        <begin position="420"/>
        <end position="424"/>
    </location>
    <ligand>
        <name>AMP</name>
        <dbReference type="ChEBI" id="CHEBI:456215"/>
    </ligand>
</feature>
<feature type="domain" description="YjeF N-terminal" evidence="21">
    <location>
        <begin position="28"/>
        <end position="234"/>
    </location>
</feature>
<feature type="binding site" evidence="18">
    <location>
        <begin position="76"/>
        <end position="80"/>
    </location>
    <ligand>
        <name>(6S)-NADPHX</name>
        <dbReference type="ChEBI" id="CHEBI:64076"/>
    </ligand>
</feature>
<evidence type="ECO:0000256" key="18">
    <source>
        <dbReference type="HAMAP-Rule" id="MF_01966"/>
    </source>
</evidence>
<keyword evidence="5 18" id="KW-0479">Metal-binding</keyword>
<comment type="catalytic activity">
    <reaction evidence="1 18 19">
        <text>(6R)-NADHX = (6S)-NADHX</text>
        <dbReference type="Rhea" id="RHEA:32215"/>
        <dbReference type="ChEBI" id="CHEBI:64074"/>
        <dbReference type="ChEBI" id="CHEBI:64075"/>
        <dbReference type="EC" id="5.1.99.6"/>
    </reaction>
</comment>
<dbReference type="EC" id="5.1.99.6" evidence="19"/>
<evidence type="ECO:0000313" key="23">
    <source>
        <dbReference type="Proteomes" id="UP001500394"/>
    </source>
</evidence>
<dbReference type="InterPro" id="IPR030677">
    <property type="entry name" value="Nnr"/>
</dbReference>
<feature type="binding site" evidence="17">
    <location>
        <position position="279"/>
    </location>
    <ligand>
        <name>(6S)-NADPHX</name>
        <dbReference type="ChEBI" id="CHEBI:64076"/>
    </ligand>
</feature>
<dbReference type="EC" id="4.2.1.136" evidence="19"/>
<keyword evidence="10 17" id="KW-0520">NAD</keyword>
<feature type="binding site" evidence="17">
    <location>
        <position position="385"/>
    </location>
    <ligand>
        <name>(6S)-NADPHX</name>
        <dbReference type="ChEBI" id="CHEBI:64076"/>
    </ligand>
</feature>
<feature type="binding site" evidence="18">
    <location>
        <position position="176"/>
    </location>
    <ligand>
        <name>(6S)-NADPHX</name>
        <dbReference type="ChEBI" id="CHEBI:64076"/>
    </ligand>
</feature>
<evidence type="ECO:0000259" key="20">
    <source>
        <dbReference type="PROSITE" id="PS51383"/>
    </source>
</evidence>
<accession>A0ABP8QVH1</accession>
<comment type="subunit">
    <text evidence="17">Homotetramer.</text>
</comment>
<dbReference type="Gene3D" id="3.40.50.10260">
    <property type="entry name" value="YjeF N-terminal domain"/>
    <property type="match status" value="1"/>
</dbReference>
<evidence type="ECO:0000256" key="8">
    <source>
        <dbReference type="ARBA" id="ARBA00022857"/>
    </source>
</evidence>
<keyword evidence="23" id="KW-1185">Reference proteome</keyword>
<dbReference type="SUPFAM" id="SSF53613">
    <property type="entry name" value="Ribokinase-like"/>
    <property type="match status" value="1"/>
</dbReference>
<feature type="binding site" evidence="18">
    <location>
        <position position="179"/>
    </location>
    <ligand>
        <name>K(+)</name>
        <dbReference type="ChEBI" id="CHEBI:29103"/>
    </ligand>
</feature>
<reference evidence="23" key="1">
    <citation type="journal article" date="2019" name="Int. J. Syst. Evol. Microbiol.">
        <title>The Global Catalogue of Microorganisms (GCM) 10K type strain sequencing project: providing services to taxonomists for standard genome sequencing and annotation.</title>
        <authorList>
            <consortium name="The Broad Institute Genomics Platform"/>
            <consortium name="The Broad Institute Genome Sequencing Center for Infectious Disease"/>
            <person name="Wu L."/>
            <person name="Ma J."/>
        </authorList>
    </citation>
    <scope>NUCLEOTIDE SEQUENCE [LARGE SCALE GENOMIC DNA]</scope>
    <source>
        <strain evidence="23">JCM 17858</strain>
    </source>
</reference>
<evidence type="ECO:0000256" key="4">
    <source>
        <dbReference type="ARBA" id="ARBA00009524"/>
    </source>
</evidence>
<feature type="binding site" evidence="18">
    <location>
        <begin position="147"/>
        <end position="153"/>
    </location>
    <ligand>
        <name>(6S)-NADPHX</name>
        <dbReference type="ChEBI" id="CHEBI:64076"/>
    </ligand>
</feature>
<comment type="function">
    <text evidence="18">Catalyzes the epimerization of the S- and R-forms of NAD(P)HX, a damaged form of NAD(P)H that is a result of enzymatic or heat-dependent hydration. This is a prerequisite for the S-specific NAD(P)H-hydrate dehydratase to allow the repair of both epimers of NAD(P)HX.</text>
</comment>
<comment type="cofactor">
    <cofactor evidence="18 19">
        <name>K(+)</name>
        <dbReference type="ChEBI" id="CHEBI:29103"/>
    </cofactor>
    <text evidence="18 19">Binds 1 potassium ion per subunit.</text>
</comment>
<keyword evidence="9 18" id="KW-0630">Potassium</keyword>
<evidence type="ECO:0000256" key="19">
    <source>
        <dbReference type="PIRNR" id="PIRNR017184"/>
    </source>
</evidence>
<evidence type="ECO:0000256" key="17">
    <source>
        <dbReference type="HAMAP-Rule" id="MF_01965"/>
    </source>
</evidence>
<comment type="catalytic activity">
    <reaction evidence="2 18 19">
        <text>(6R)-NADPHX = (6S)-NADPHX</text>
        <dbReference type="Rhea" id="RHEA:32227"/>
        <dbReference type="ChEBI" id="CHEBI:64076"/>
        <dbReference type="ChEBI" id="CHEBI:64077"/>
        <dbReference type="EC" id="5.1.99.6"/>
    </reaction>
</comment>
<keyword evidence="7 17" id="KW-0067">ATP-binding</keyword>
<evidence type="ECO:0000256" key="13">
    <source>
        <dbReference type="ARBA" id="ARBA00023268"/>
    </source>
</evidence>
<keyword evidence="12 17" id="KW-0456">Lyase</keyword>
<comment type="function">
    <text evidence="14 19">Bifunctional enzyme that catalyzes the epimerization of the S- and R-forms of NAD(P)HX and the dehydration of the S-form of NAD(P)HX at the expense of ADP, which is converted to AMP. This allows the repair of both epimers of NAD(P)HX, a damaged form of NAD(P)H that is a result of enzymatic or heat-dependent hydration.</text>
</comment>
<comment type="similarity">
    <text evidence="17">Belongs to the NnrD/CARKD family.</text>
</comment>
<dbReference type="PANTHER" id="PTHR12592">
    <property type="entry name" value="ATP-DEPENDENT (S)-NAD(P)H-HYDRATE DEHYDRATASE FAMILY MEMBER"/>
    <property type="match status" value="1"/>
</dbReference>
<evidence type="ECO:0000256" key="5">
    <source>
        <dbReference type="ARBA" id="ARBA00022723"/>
    </source>
</evidence>
<dbReference type="InterPro" id="IPR017953">
    <property type="entry name" value="Carbohydrate_kinase_pred_CS"/>
</dbReference>
<dbReference type="NCBIfam" id="TIGR00197">
    <property type="entry name" value="yjeF_nterm"/>
    <property type="match status" value="1"/>
</dbReference>
<dbReference type="PROSITE" id="PS01050">
    <property type="entry name" value="YJEF_C_2"/>
    <property type="match status" value="1"/>
</dbReference>
<name>A0ABP8QVH1_9SPHI</name>
<dbReference type="Pfam" id="PF01256">
    <property type="entry name" value="Carb_kinase"/>
    <property type="match status" value="1"/>
</dbReference>
<dbReference type="PROSITE" id="PS51383">
    <property type="entry name" value="YJEF_C_3"/>
    <property type="match status" value="1"/>
</dbReference>
<dbReference type="InterPro" id="IPR029056">
    <property type="entry name" value="Ribokinase-like"/>
</dbReference>
<comment type="caution">
    <text evidence="22">The sequence shown here is derived from an EMBL/GenBank/DDBJ whole genome shotgun (WGS) entry which is preliminary data.</text>
</comment>
<keyword evidence="6 17" id="KW-0547">Nucleotide-binding</keyword>
<comment type="function">
    <text evidence="17">Catalyzes the dehydration of the S-form of NAD(P)HX at the expense of ADP, which is converted to AMP. Together with NAD(P)HX epimerase, which catalyzes the epimerization of the S- and R-forms, the enzyme allows the repair of both epimers of NAD(P)HX, a damaged form of NAD(P)H that is a result of enzymatic or heat-dependent hydration.</text>
</comment>
<comment type="cofactor">
    <cofactor evidence="17">
        <name>Mg(2+)</name>
        <dbReference type="ChEBI" id="CHEBI:18420"/>
    </cofactor>
</comment>
<evidence type="ECO:0000259" key="21">
    <source>
        <dbReference type="PROSITE" id="PS51385"/>
    </source>
</evidence>
<dbReference type="Proteomes" id="UP001500394">
    <property type="component" value="Unassembled WGS sequence"/>
</dbReference>
<evidence type="ECO:0000256" key="3">
    <source>
        <dbReference type="ARBA" id="ARBA00006001"/>
    </source>
</evidence>
<evidence type="ECO:0000256" key="1">
    <source>
        <dbReference type="ARBA" id="ARBA00000013"/>
    </source>
</evidence>
<evidence type="ECO:0000256" key="9">
    <source>
        <dbReference type="ARBA" id="ARBA00022958"/>
    </source>
</evidence>
<evidence type="ECO:0000256" key="14">
    <source>
        <dbReference type="ARBA" id="ARBA00025153"/>
    </source>
</evidence>
<evidence type="ECO:0000313" key="22">
    <source>
        <dbReference type="EMBL" id="GAA4511132.1"/>
    </source>
</evidence>
<keyword evidence="11 18" id="KW-0413">Isomerase</keyword>
<evidence type="ECO:0000256" key="10">
    <source>
        <dbReference type="ARBA" id="ARBA00023027"/>
    </source>
</evidence>
<feature type="binding site" evidence="17">
    <location>
        <position position="338"/>
    </location>
    <ligand>
        <name>(6S)-NADPHX</name>
        <dbReference type="ChEBI" id="CHEBI:64076"/>
    </ligand>
</feature>
<organism evidence="22 23">
    <name type="scientific">Sphingobacterium thermophilum</name>
    <dbReference type="NCBI Taxonomy" id="768534"/>
    <lineage>
        <taxon>Bacteria</taxon>
        <taxon>Pseudomonadati</taxon>
        <taxon>Bacteroidota</taxon>
        <taxon>Sphingobacteriia</taxon>
        <taxon>Sphingobacteriales</taxon>
        <taxon>Sphingobacteriaceae</taxon>
        <taxon>Sphingobacterium</taxon>
    </lineage>
</organism>
<evidence type="ECO:0000256" key="7">
    <source>
        <dbReference type="ARBA" id="ARBA00022840"/>
    </source>
</evidence>
<evidence type="ECO:0000256" key="12">
    <source>
        <dbReference type="ARBA" id="ARBA00023239"/>
    </source>
</evidence>
<dbReference type="InterPro" id="IPR004443">
    <property type="entry name" value="YjeF_N_dom"/>
</dbReference>
<dbReference type="HAMAP" id="MF_01966">
    <property type="entry name" value="NADHX_epimerase"/>
    <property type="match status" value="1"/>
</dbReference>
<dbReference type="PIRSF" id="PIRSF017184">
    <property type="entry name" value="Nnr"/>
    <property type="match status" value="1"/>
</dbReference>
<dbReference type="EMBL" id="BAABGR010000004">
    <property type="protein sequence ID" value="GAA4511132.1"/>
    <property type="molecule type" value="Genomic_DNA"/>
</dbReference>
<evidence type="ECO:0000256" key="15">
    <source>
        <dbReference type="ARBA" id="ARBA00048238"/>
    </source>
</evidence>
<dbReference type="InterPro" id="IPR036652">
    <property type="entry name" value="YjeF_N_dom_sf"/>
</dbReference>
<comment type="similarity">
    <text evidence="4 19">In the C-terminal section; belongs to the NnrD/CARKD family.</text>
</comment>
<feature type="binding site" evidence="17">
    <location>
        <position position="450"/>
    </location>
    <ligand>
        <name>(6S)-NADPHX</name>
        <dbReference type="ChEBI" id="CHEBI:64076"/>
    </ligand>
</feature>
<sequence>MTKGFLVSYIFIKLAIKNMLNLITNQQMRQADTYTCQHLNIESVELMEQAAKAFVELFIKYSLSDKEISIVAGKGNNGGDGLAIARLLHEKGYKHIKVYILEKFNSASKDFSINLEKLQTLNIPIVYCYSLHDLPSTFDVVVDAVLGSGFNRALDSFFAAVFRHINESSNFIVSVDVPSGCPADTFDIESYDGIHAHLTICFQRPKLFFTLPESHKVTDDFKTVSIGLCEDYLQSIPSDYFWIDKGYVTALLPCRKKFSHKGSYGHVLVYSGTKTMRGASLLASKAAVKMGAGRTTLLTDAEFFPFANVFLPELMTADIGRLNDLNFDKFSAIAIGPGLGISETSREHVLRLLKLKNPLVLDADALNVLSKEDLSGHPHLVITPHMNEFDRLFGKHKTWYERLQSAKSFAQENGIVIVLKNQYTFICTPQGKVFINSTGNPAMAQGGMGDVLTGCITALLARGLKPEEAAVAGCYIHGFTADLLAEQHEVVSPSLLTDNLSKAISLLKSGPHNIN</sequence>
<dbReference type="Pfam" id="PF03853">
    <property type="entry name" value="YjeF_N"/>
    <property type="match status" value="1"/>
</dbReference>
<proteinExistence type="inferred from homology"/>
<protein>
    <recommendedName>
        <fullName evidence="19">Bifunctional NAD(P)H-hydrate repair enzyme</fullName>
    </recommendedName>
    <alternativeName>
        <fullName evidence="19">Nicotinamide nucleotide repair protein</fullName>
    </alternativeName>
    <domain>
        <recommendedName>
            <fullName evidence="19">ADP-dependent (S)-NAD(P)H-hydrate dehydratase</fullName>
            <ecNumber evidence="19">4.2.1.136</ecNumber>
        </recommendedName>
        <alternativeName>
            <fullName evidence="19">ADP-dependent NAD(P)HX dehydratase</fullName>
        </alternativeName>
    </domain>
    <domain>
        <recommendedName>
            <fullName evidence="19">NAD(P)H-hydrate epimerase</fullName>
            <ecNumber evidence="19">5.1.99.6</ecNumber>
        </recommendedName>
    </domain>
</protein>
<dbReference type="PANTHER" id="PTHR12592:SF0">
    <property type="entry name" value="ATP-DEPENDENT (S)-NAD(P)H-HYDRATE DEHYDRATASE"/>
    <property type="match status" value="1"/>
</dbReference>
<feature type="binding site" evidence="18">
    <location>
        <position position="77"/>
    </location>
    <ligand>
        <name>K(+)</name>
        <dbReference type="ChEBI" id="CHEBI:29103"/>
    </ligand>
</feature>
<dbReference type="PROSITE" id="PS51385">
    <property type="entry name" value="YJEF_N"/>
    <property type="match status" value="1"/>
</dbReference>
<keyword evidence="13" id="KW-0511">Multifunctional enzyme</keyword>
<dbReference type="NCBIfam" id="TIGR00196">
    <property type="entry name" value="yjeF_cterm"/>
    <property type="match status" value="1"/>
</dbReference>
<comment type="similarity">
    <text evidence="18">Belongs to the NnrE/AIBP family.</text>
</comment>
<gene>
    <name evidence="17" type="primary">nnrD</name>
    <name evidence="18" type="synonym">nnrE</name>
    <name evidence="22" type="ORF">GCM10023173_03460</name>
</gene>
<feature type="binding site" evidence="17">
    <location>
        <position position="449"/>
    </location>
    <ligand>
        <name>AMP</name>
        <dbReference type="ChEBI" id="CHEBI:456215"/>
    </ligand>
</feature>
<evidence type="ECO:0000256" key="16">
    <source>
        <dbReference type="ARBA" id="ARBA00049209"/>
    </source>
</evidence>
<keyword evidence="8 17" id="KW-0521">NADP</keyword>
<evidence type="ECO:0000256" key="2">
    <source>
        <dbReference type="ARBA" id="ARBA00000909"/>
    </source>
</evidence>
<evidence type="ECO:0000256" key="6">
    <source>
        <dbReference type="ARBA" id="ARBA00022741"/>
    </source>
</evidence>
<feature type="domain" description="YjeF C-terminal" evidence="20">
    <location>
        <begin position="244"/>
        <end position="507"/>
    </location>
</feature>
<comment type="catalytic activity">
    <reaction evidence="16 17 19">
        <text>(6S)-NADPHX + ADP = AMP + phosphate + NADPH + H(+)</text>
        <dbReference type="Rhea" id="RHEA:32235"/>
        <dbReference type="ChEBI" id="CHEBI:15378"/>
        <dbReference type="ChEBI" id="CHEBI:43474"/>
        <dbReference type="ChEBI" id="CHEBI:57783"/>
        <dbReference type="ChEBI" id="CHEBI:64076"/>
        <dbReference type="ChEBI" id="CHEBI:456215"/>
        <dbReference type="ChEBI" id="CHEBI:456216"/>
        <dbReference type="EC" id="4.2.1.136"/>
    </reaction>
</comment>
<comment type="catalytic activity">
    <reaction evidence="15 17 19">
        <text>(6S)-NADHX + ADP = AMP + phosphate + NADH + H(+)</text>
        <dbReference type="Rhea" id="RHEA:32223"/>
        <dbReference type="ChEBI" id="CHEBI:15378"/>
        <dbReference type="ChEBI" id="CHEBI:43474"/>
        <dbReference type="ChEBI" id="CHEBI:57945"/>
        <dbReference type="ChEBI" id="CHEBI:64074"/>
        <dbReference type="ChEBI" id="CHEBI:456215"/>
        <dbReference type="ChEBI" id="CHEBI:456216"/>
        <dbReference type="EC" id="4.2.1.136"/>
    </reaction>
</comment>
<dbReference type="CDD" id="cd01171">
    <property type="entry name" value="YXKO-related"/>
    <property type="match status" value="1"/>
</dbReference>
<feature type="binding site" evidence="18">
    <location>
        <position position="143"/>
    </location>
    <ligand>
        <name>K(+)</name>
        <dbReference type="ChEBI" id="CHEBI:29103"/>
    </ligand>
</feature>
<comment type="caution">
    <text evidence="18">Lacks conserved residue(s) required for the propagation of feature annotation.</text>
</comment>
<evidence type="ECO:0000256" key="11">
    <source>
        <dbReference type="ARBA" id="ARBA00023235"/>
    </source>
</evidence>
<comment type="similarity">
    <text evidence="3 19">In the N-terminal section; belongs to the NnrE/AIBP family.</text>
</comment>
<dbReference type="InterPro" id="IPR000631">
    <property type="entry name" value="CARKD"/>
</dbReference>
<dbReference type="Gene3D" id="3.40.1190.20">
    <property type="match status" value="1"/>
</dbReference>